<protein>
    <submittedName>
        <fullName evidence="1">Uncharacterized protein</fullName>
    </submittedName>
</protein>
<name>A0AB39IJP6_9GAMM</name>
<gene>
    <name evidence="1" type="ORF">LF923_0008135</name>
</gene>
<dbReference type="EMBL" id="CP162411">
    <property type="protein sequence ID" value="XDL16190.1"/>
    <property type="molecule type" value="Genomic_DNA"/>
</dbReference>
<dbReference type="AlphaFoldDB" id="A0AB39IJP6"/>
<evidence type="ECO:0000313" key="1">
    <source>
        <dbReference type="EMBL" id="XDL16190.1"/>
    </source>
</evidence>
<dbReference type="RefSeq" id="WP_226099515.1">
    <property type="nucleotide sequence ID" value="NZ_CP162411.1"/>
</dbReference>
<sequence length="204" mass="23501">MHFLDRIKKEMSEGIVKAILGHHGYRVIDTGIEKVIREVSCLPQDLYNTLGFPDSMRRLPDFVIMNVDQTNKILVDVKYRSTWDNSLLFDERILTQLNYYKNITLVVVNSNPPPPPPTMKNHKPTGAYIRCICLKHENGKNFVRWRGHSYDWVEINAEKVKNYQWFSTCYLWEVFDGVSSTDDGNIIKSSVMALSGIITGLSKS</sequence>
<organism evidence="1">
    <name type="scientific">Dickeya oryzae</name>
    <dbReference type="NCBI Taxonomy" id="1240404"/>
    <lineage>
        <taxon>Bacteria</taxon>
        <taxon>Pseudomonadati</taxon>
        <taxon>Pseudomonadota</taxon>
        <taxon>Gammaproteobacteria</taxon>
        <taxon>Enterobacterales</taxon>
        <taxon>Pectobacteriaceae</taxon>
        <taxon>Dickeya</taxon>
    </lineage>
</organism>
<reference evidence="1" key="1">
    <citation type="submission" date="2024-07" db="EMBL/GenBank/DDBJ databases">
        <authorList>
            <person name="Pedron J."/>
        </authorList>
    </citation>
    <scope>NUCLEOTIDE SEQUENCE</scope>
    <source>
        <strain evidence="1">A642-S2-A17</strain>
    </source>
</reference>
<accession>A0AB39IJP6</accession>
<proteinExistence type="predicted"/>